<proteinExistence type="inferred from homology"/>
<evidence type="ECO:0000256" key="2">
    <source>
        <dbReference type="SAM" id="MobiDB-lite"/>
    </source>
</evidence>
<evidence type="ECO:0000313" key="5">
    <source>
        <dbReference type="Proteomes" id="UP001150925"/>
    </source>
</evidence>
<feature type="region of interest" description="Disordered" evidence="2">
    <location>
        <begin position="306"/>
        <end position="327"/>
    </location>
</feature>
<evidence type="ECO:0000313" key="4">
    <source>
        <dbReference type="EMBL" id="KAJ1965675.1"/>
    </source>
</evidence>
<feature type="compositionally biased region" description="Polar residues" evidence="2">
    <location>
        <begin position="316"/>
        <end position="327"/>
    </location>
</feature>
<dbReference type="GO" id="GO:0005744">
    <property type="term" value="C:TIM23 mitochondrial import inner membrane translocase complex"/>
    <property type="evidence" value="ECO:0007669"/>
    <property type="project" value="UniProtKB-UniRule"/>
</dbReference>
<dbReference type="SUPFAM" id="SSF56784">
    <property type="entry name" value="HAD-like"/>
    <property type="match status" value="1"/>
</dbReference>
<accession>A0A9W8E7A8</accession>
<keyword evidence="1" id="KW-0496">Mitochondrion</keyword>
<feature type="compositionally biased region" description="Polar residues" evidence="2">
    <location>
        <begin position="1"/>
        <end position="11"/>
    </location>
</feature>
<dbReference type="Proteomes" id="UP001150925">
    <property type="component" value="Unassembled WGS sequence"/>
</dbReference>
<feature type="domain" description="FCP1 homology" evidence="3">
    <location>
        <begin position="62"/>
        <end position="260"/>
    </location>
</feature>
<evidence type="ECO:0000259" key="3">
    <source>
        <dbReference type="PROSITE" id="PS50969"/>
    </source>
</evidence>
<organism evidence="4 5">
    <name type="scientific">Dispira parvispora</name>
    <dbReference type="NCBI Taxonomy" id="1520584"/>
    <lineage>
        <taxon>Eukaryota</taxon>
        <taxon>Fungi</taxon>
        <taxon>Fungi incertae sedis</taxon>
        <taxon>Zoopagomycota</taxon>
        <taxon>Kickxellomycotina</taxon>
        <taxon>Dimargaritomycetes</taxon>
        <taxon>Dimargaritales</taxon>
        <taxon>Dimargaritaceae</taxon>
        <taxon>Dispira</taxon>
    </lineage>
</organism>
<dbReference type="OrthoDB" id="1711508at2759"/>
<dbReference type="EMBL" id="JANBPY010000577">
    <property type="protein sequence ID" value="KAJ1965675.1"/>
    <property type="molecule type" value="Genomic_DNA"/>
</dbReference>
<dbReference type="InterPro" id="IPR036412">
    <property type="entry name" value="HAD-like_sf"/>
</dbReference>
<dbReference type="InterPro" id="IPR004274">
    <property type="entry name" value="FCP1_dom"/>
</dbReference>
<comment type="function">
    <text evidence="1">Essential component of the TIM23 complex, a complex that mediates the translocation of transit peptide-containing proteins across the mitochondrial inner membrane.</text>
</comment>
<reference evidence="4" key="1">
    <citation type="submission" date="2022-07" db="EMBL/GenBank/DDBJ databases">
        <title>Phylogenomic reconstructions and comparative analyses of Kickxellomycotina fungi.</title>
        <authorList>
            <person name="Reynolds N.K."/>
            <person name="Stajich J.E."/>
            <person name="Barry K."/>
            <person name="Grigoriev I.V."/>
            <person name="Crous P."/>
            <person name="Smith M.E."/>
        </authorList>
    </citation>
    <scope>NUCLEOTIDE SEQUENCE</scope>
    <source>
        <strain evidence="4">RSA 1196</strain>
    </source>
</reference>
<keyword evidence="1" id="KW-0809">Transit peptide</keyword>
<keyword evidence="1" id="KW-0813">Transport</keyword>
<protein>
    <recommendedName>
        <fullName evidence="1">Mitochondrial import inner membrane translocase subunit TIM50</fullName>
    </recommendedName>
</protein>
<comment type="subcellular location">
    <subcellularLocation>
        <location evidence="1">Mitochondrion inner membrane</location>
        <topology evidence="1">Single-pass membrane protein</topology>
    </subcellularLocation>
</comment>
<sequence>MAPLQNNNTRELTPYPEHAPKDVETVSTDVDGNVLPVPTVGYRSYIAPRPLLNQQYQAKKSSQLIPLLVICDLNGTLLRRRKHSITPRPHLEEFMAFLLDNFHVMVWSSAIEQNVSRMIDRIFGQRRQQLVGVWDRRECRYVRSERSGFRTEKELTRVWYKSAQLKATPKGGRFSRAKDSGKPMEGIPAPLRPVRSGLRKCEIGKGKFISWKQMNTIIIDDSPDKVGEFTSNHIQVSDFERYFNLEDNELALLFQYFQYILPQMQTCAKSNGDVTKVLAENPWLSYREKHAATLISGPLTISTNSEEKEGDLIGSMTPSVDETTSDS</sequence>
<keyword evidence="1" id="KW-0653">Protein transport</keyword>
<comment type="caution">
    <text evidence="4">The sequence shown here is derived from an EMBL/GenBank/DDBJ whole genome shotgun (WGS) entry which is preliminary data.</text>
</comment>
<keyword evidence="5" id="KW-1185">Reference proteome</keyword>
<dbReference type="Pfam" id="PF03031">
    <property type="entry name" value="NIF"/>
    <property type="match status" value="2"/>
</dbReference>
<dbReference type="PANTHER" id="PTHR12210">
    <property type="entry name" value="DULLARD PROTEIN PHOSPHATASE"/>
    <property type="match status" value="1"/>
</dbReference>
<dbReference type="Gene3D" id="3.40.50.1000">
    <property type="entry name" value="HAD superfamily/HAD-like"/>
    <property type="match status" value="1"/>
</dbReference>
<dbReference type="AlphaFoldDB" id="A0A9W8E7A8"/>
<comment type="similarity">
    <text evidence="1">Belongs to the TIM50 family.</text>
</comment>
<dbReference type="SMART" id="SM00577">
    <property type="entry name" value="CPDc"/>
    <property type="match status" value="1"/>
</dbReference>
<dbReference type="InterPro" id="IPR023214">
    <property type="entry name" value="HAD_sf"/>
</dbReference>
<dbReference type="GO" id="GO:0015031">
    <property type="term" value="P:protein transport"/>
    <property type="evidence" value="ECO:0007669"/>
    <property type="project" value="UniProtKB-KW"/>
</dbReference>
<feature type="region of interest" description="Disordered" evidence="2">
    <location>
        <begin position="170"/>
        <end position="189"/>
    </location>
</feature>
<gene>
    <name evidence="4" type="ORF">IWQ62_002610</name>
</gene>
<dbReference type="InterPro" id="IPR050365">
    <property type="entry name" value="TIM50"/>
</dbReference>
<evidence type="ECO:0000256" key="1">
    <source>
        <dbReference type="RuleBase" id="RU365079"/>
    </source>
</evidence>
<keyword evidence="1" id="KW-0811">Translocation</keyword>
<feature type="region of interest" description="Disordered" evidence="2">
    <location>
        <begin position="1"/>
        <end position="24"/>
    </location>
</feature>
<dbReference type="PROSITE" id="PS50969">
    <property type="entry name" value="FCP1"/>
    <property type="match status" value="1"/>
</dbReference>
<comment type="subunit">
    <text evidence="1">Component of the TIM23 complex.</text>
</comment>
<name>A0A9W8E7A8_9FUNG</name>